<keyword evidence="2" id="KW-0813">Transport</keyword>
<evidence type="ECO:0000256" key="2">
    <source>
        <dbReference type="ARBA" id="ARBA00022448"/>
    </source>
</evidence>
<organism evidence="12 13">
    <name type="scientific">Candida boidinii</name>
    <name type="common">Yeast</name>
    <dbReference type="NCBI Taxonomy" id="5477"/>
    <lineage>
        <taxon>Eukaryota</taxon>
        <taxon>Fungi</taxon>
        <taxon>Dikarya</taxon>
        <taxon>Ascomycota</taxon>
        <taxon>Saccharomycotina</taxon>
        <taxon>Pichiomycetes</taxon>
        <taxon>Pichiales</taxon>
        <taxon>Pichiaceae</taxon>
        <taxon>Ogataea</taxon>
        <taxon>Ogataea/Candida clade</taxon>
    </lineage>
</organism>
<feature type="compositionally biased region" description="Low complexity" evidence="9">
    <location>
        <begin position="624"/>
        <end position="636"/>
    </location>
</feature>
<feature type="compositionally biased region" description="Polar residues" evidence="9">
    <location>
        <begin position="707"/>
        <end position="727"/>
    </location>
</feature>
<dbReference type="Proteomes" id="UP001165120">
    <property type="component" value="Unassembled WGS sequence"/>
</dbReference>
<feature type="compositionally biased region" description="Low complexity" evidence="9">
    <location>
        <begin position="158"/>
        <end position="177"/>
    </location>
</feature>
<feature type="transmembrane region" description="Helical" evidence="10">
    <location>
        <begin position="7"/>
        <end position="30"/>
    </location>
</feature>
<feature type="region of interest" description="Disordered" evidence="9">
    <location>
        <begin position="856"/>
        <end position="880"/>
    </location>
</feature>
<comment type="caution">
    <text evidence="12">The sequence shown here is derived from an EMBL/GenBank/DDBJ whole genome shotgun (WGS) entry which is preliminary data.</text>
</comment>
<dbReference type="GO" id="GO:0008289">
    <property type="term" value="F:lipid binding"/>
    <property type="evidence" value="ECO:0007669"/>
    <property type="project" value="UniProtKB-KW"/>
</dbReference>
<dbReference type="CDD" id="cd21675">
    <property type="entry name" value="SMP_TEX2"/>
    <property type="match status" value="1"/>
</dbReference>
<evidence type="ECO:0000256" key="5">
    <source>
        <dbReference type="ARBA" id="ARBA00022989"/>
    </source>
</evidence>
<keyword evidence="8 10" id="KW-0472">Membrane</keyword>
<keyword evidence="13" id="KW-1185">Reference proteome</keyword>
<dbReference type="GO" id="GO:0015914">
    <property type="term" value="P:phospholipid transport"/>
    <property type="evidence" value="ECO:0007669"/>
    <property type="project" value="TreeGrafter"/>
</dbReference>
<feature type="region of interest" description="Disordered" evidence="9">
    <location>
        <begin position="266"/>
        <end position="321"/>
    </location>
</feature>
<keyword evidence="3 10" id="KW-0812">Transmembrane</keyword>
<gene>
    <name evidence="12" type="ORF">Cboi02_000308200</name>
</gene>
<dbReference type="InterPro" id="IPR031468">
    <property type="entry name" value="SMP_LBD"/>
</dbReference>
<feature type="compositionally biased region" description="Polar residues" evidence="9">
    <location>
        <begin position="856"/>
        <end position="865"/>
    </location>
</feature>
<evidence type="ECO:0000256" key="3">
    <source>
        <dbReference type="ARBA" id="ARBA00022692"/>
    </source>
</evidence>
<reference evidence="12" key="1">
    <citation type="submission" date="2023-04" db="EMBL/GenBank/DDBJ databases">
        <title>Candida boidinii NBRC 10035.</title>
        <authorList>
            <person name="Ichikawa N."/>
            <person name="Sato H."/>
            <person name="Tonouchi N."/>
        </authorList>
    </citation>
    <scope>NUCLEOTIDE SEQUENCE</scope>
    <source>
        <strain evidence="12">NBRC 10035</strain>
    </source>
</reference>
<accession>A0A9W6SZI4</accession>
<dbReference type="PANTHER" id="PTHR13466">
    <property type="entry name" value="TEX2 PROTEIN-RELATED"/>
    <property type="match status" value="1"/>
</dbReference>
<keyword evidence="7" id="KW-0446">Lipid-binding</keyword>
<feature type="compositionally biased region" description="Polar residues" evidence="9">
    <location>
        <begin position="116"/>
        <end position="126"/>
    </location>
</feature>
<evidence type="ECO:0000256" key="4">
    <source>
        <dbReference type="ARBA" id="ARBA00022824"/>
    </source>
</evidence>
<feature type="compositionally biased region" description="Polar residues" evidence="9">
    <location>
        <begin position="743"/>
        <end position="755"/>
    </location>
</feature>
<protein>
    <submittedName>
        <fullName evidence="12">Unnamed protein product</fullName>
    </submittedName>
</protein>
<dbReference type="AlphaFoldDB" id="A0A9W6SZI4"/>
<evidence type="ECO:0000256" key="7">
    <source>
        <dbReference type="ARBA" id="ARBA00023121"/>
    </source>
</evidence>
<sequence>MHWILWYAFIYIFGGITFIPLLIFAILYYLSISLPVIPDDDNLKNELEQIEINKTSKLKNELEGYRNLKSGSVIEKEDMGLKCYYSGWLTVTKEFYQFPQIDPNSFQQNNTVNSEFTNTTAHGESNNQHHKSSSSSSSFSFSKMMKTASVAVTGGGSNSNTSSDNNQTHSNSNNQDNANGEEAYEDELSSQNNNLDAKKLKAIRRKNRYYAVLKHGNLFLYSDETKSNVQHAIVLANHFVTIWPRSLRDGQLFTRRSAICIMKKTDVDTSEPPPSASTTGAAATGAAAETTIPTLDQSNVDELGIPQRSSSTNTLKKKKSTISLNPSIKDNKIPPAPKDSFFLYGDVNHEKEDWYFALLRASSNLDSYKKSSSPTNNKEKLEPSIYARPLHYYTADMIDLIQTINATEGQLTTKWLNALIGRLFLSVYQTDDFEAYIRANIENKIQKIKTPGFLDDIVIRKLDVGHSAPSLTFPKLKNLSPEGELQVESNFLYQGGLTVEVSTKLFVNLGSRFRTREFSVNLKVKVKKLQGVTILRIKPPPSNRIWWSFAKMPQIELDIEPVISARALSYNLINNIITNRFKEAIRASIVMPFMDDIVFQRTTDETFRGGIWDTKSRPKASPQVNTATVATNNGNNELDSVASSKTESTTNITTTASVSNSAAAVAAALLATNNSPAPSISVSSPTKTTSSSATAPTNKTHRVKQPSIASFDTVASSNTDSQQSTTARKVPAIPPQLPDRPSTDTVPSINSPYAESITSTDVNSTINDENLNEEITPIIDEEQNSNTNSINHSTHSLDFESPSLSSNQLTNLENDSKATINSTESKRIRKLKTQASLLTKRASSIIESKANAFLETTTSNSSSSALPLKDETKDDPFKETNTTLNKYAETVSSSMYKLKGWYKDKIENRATTQ</sequence>
<evidence type="ECO:0000256" key="10">
    <source>
        <dbReference type="SAM" id="Phobius"/>
    </source>
</evidence>
<feature type="region of interest" description="Disordered" evidence="9">
    <location>
        <begin position="151"/>
        <end position="193"/>
    </location>
</feature>
<feature type="region of interest" description="Disordered" evidence="9">
    <location>
        <begin position="610"/>
        <end position="650"/>
    </location>
</feature>
<evidence type="ECO:0000259" key="11">
    <source>
        <dbReference type="PROSITE" id="PS51847"/>
    </source>
</evidence>
<keyword evidence="5 10" id="KW-1133">Transmembrane helix</keyword>
<proteinExistence type="predicted"/>
<dbReference type="GO" id="GO:1990456">
    <property type="term" value="P:mitochondrion-endoplasmic reticulum membrane tethering"/>
    <property type="evidence" value="ECO:0007669"/>
    <property type="project" value="TreeGrafter"/>
</dbReference>
<keyword evidence="4" id="KW-0256">Endoplasmic reticulum</keyword>
<evidence type="ECO:0000313" key="13">
    <source>
        <dbReference type="Proteomes" id="UP001165120"/>
    </source>
</evidence>
<dbReference type="PANTHER" id="PTHR13466:SF19">
    <property type="entry name" value="NUCLEUS-VACUOLE JUNCTION PROTEIN 2"/>
    <property type="match status" value="1"/>
</dbReference>
<feature type="region of interest" description="Disordered" evidence="9">
    <location>
        <begin position="675"/>
        <end position="755"/>
    </location>
</feature>
<comment type="subcellular location">
    <subcellularLocation>
        <location evidence="1">Endoplasmic reticulum membrane</location>
    </subcellularLocation>
</comment>
<feature type="compositionally biased region" description="Low complexity" evidence="9">
    <location>
        <begin position="675"/>
        <end position="698"/>
    </location>
</feature>
<name>A0A9W6SZI4_CANBO</name>
<keyword evidence="6" id="KW-0445">Lipid transport</keyword>
<feature type="compositionally biased region" description="Basic and acidic residues" evidence="9">
    <location>
        <begin position="868"/>
        <end position="878"/>
    </location>
</feature>
<dbReference type="GO" id="GO:0005789">
    <property type="term" value="C:endoplasmic reticulum membrane"/>
    <property type="evidence" value="ECO:0007669"/>
    <property type="project" value="UniProtKB-SubCell"/>
</dbReference>
<feature type="compositionally biased region" description="Low complexity" evidence="9">
    <location>
        <begin position="276"/>
        <end position="294"/>
    </location>
</feature>
<dbReference type="GO" id="GO:0032865">
    <property type="term" value="C:ERMES complex"/>
    <property type="evidence" value="ECO:0007669"/>
    <property type="project" value="TreeGrafter"/>
</dbReference>
<evidence type="ECO:0000256" key="1">
    <source>
        <dbReference type="ARBA" id="ARBA00004586"/>
    </source>
</evidence>
<evidence type="ECO:0000256" key="9">
    <source>
        <dbReference type="SAM" id="MobiDB-lite"/>
    </source>
</evidence>
<evidence type="ECO:0000256" key="8">
    <source>
        <dbReference type="ARBA" id="ARBA00023136"/>
    </source>
</evidence>
<evidence type="ECO:0000313" key="12">
    <source>
        <dbReference type="EMBL" id="GME71101.1"/>
    </source>
</evidence>
<feature type="region of interest" description="Disordered" evidence="9">
    <location>
        <begin position="116"/>
        <end position="139"/>
    </location>
</feature>
<evidence type="ECO:0000256" key="6">
    <source>
        <dbReference type="ARBA" id="ARBA00023055"/>
    </source>
</evidence>
<dbReference type="EMBL" id="BSXN01001009">
    <property type="protein sequence ID" value="GME71101.1"/>
    <property type="molecule type" value="Genomic_DNA"/>
</dbReference>
<dbReference type="PROSITE" id="PS51847">
    <property type="entry name" value="SMP"/>
    <property type="match status" value="1"/>
</dbReference>
<dbReference type="Pfam" id="PF15413">
    <property type="entry name" value="PH_11"/>
    <property type="match status" value="1"/>
</dbReference>
<feature type="domain" description="SMP-LTD" evidence="11">
    <location>
        <begin position="409"/>
        <end position="600"/>
    </location>
</feature>